<dbReference type="EMBL" id="KI397486">
    <property type="protein sequence ID" value="ERM95432.1"/>
    <property type="molecule type" value="Genomic_DNA"/>
</dbReference>
<keyword evidence="2" id="KW-1185">Reference proteome</keyword>
<evidence type="ECO:0000313" key="1">
    <source>
        <dbReference type="EMBL" id="ERM95432.1"/>
    </source>
</evidence>
<evidence type="ECO:0000313" key="2">
    <source>
        <dbReference type="Proteomes" id="UP000017836"/>
    </source>
</evidence>
<dbReference type="HOGENOM" id="CLU_1909468_0_0_1"/>
<sequence length="133" mass="15238">MDKHFFAGSTCDVQINVTDQVTDEVTRNSVCDGSVNGVEQQKLSPMMLDDDAKSESHVTLTLEDFQTSQPEYIKEGEDNKVRLQRFSQTKKPNEEYVEAAYEQEMSLVQCDISSIFKVKEPTSFDEENRIAEW</sequence>
<dbReference type="AlphaFoldDB" id="W1NI17"/>
<organism evidence="1 2">
    <name type="scientific">Amborella trichopoda</name>
    <dbReference type="NCBI Taxonomy" id="13333"/>
    <lineage>
        <taxon>Eukaryota</taxon>
        <taxon>Viridiplantae</taxon>
        <taxon>Streptophyta</taxon>
        <taxon>Embryophyta</taxon>
        <taxon>Tracheophyta</taxon>
        <taxon>Spermatophyta</taxon>
        <taxon>Magnoliopsida</taxon>
        <taxon>Amborellales</taxon>
        <taxon>Amborellaceae</taxon>
        <taxon>Amborella</taxon>
    </lineage>
</organism>
<dbReference type="Gramene" id="ERM95432">
    <property type="protein sequence ID" value="ERM95432"/>
    <property type="gene ID" value="AMTR_s00008p00247560"/>
</dbReference>
<accession>W1NI17</accession>
<reference evidence="2" key="1">
    <citation type="journal article" date="2013" name="Science">
        <title>The Amborella genome and the evolution of flowering plants.</title>
        <authorList>
            <consortium name="Amborella Genome Project"/>
        </authorList>
    </citation>
    <scope>NUCLEOTIDE SEQUENCE [LARGE SCALE GENOMIC DNA]</scope>
</reference>
<name>W1NI17_AMBTC</name>
<gene>
    <name evidence="1" type="ORF">AMTR_s00008p00247560</name>
</gene>
<proteinExistence type="predicted"/>
<protein>
    <submittedName>
        <fullName evidence="1">Uncharacterized protein</fullName>
    </submittedName>
</protein>
<dbReference type="Proteomes" id="UP000017836">
    <property type="component" value="Unassembled WGS sequence"/>
</dbReference>